<dbReference type="Pfam" id="PF00646">
    <property type="entry name" value="F-box"/>
    <property type="match status" value="1"/>
</dbReference>
<evidence type="ECO:0000313" key="2">
    <source>
        <dbReference type="EMBL" id="PRQ48355.1"/>
    </source>
</evidence>
<dbReference type="STRING" id="74649.A0A2P6RPJ9"/>
<dbReference type="OMA" id="PFQKFME"/>
<dbReference type="InterPro" id="IPR011043">
    <property type="entry name" value="Gal_Oxase/kelch_b-propeller"/>
</dbReference>
<dbReference type="Gene3D" id="1.20.1280.50">
    <property type="match status" value="1"/>
</dbReference>
<dbReference type="AlphaFoldDB" id="A0A2P6RPJ9"/>
<protein>
    <submittedName>
        <fullName evidence="2">Putative F-box domain, galactose oxidase/kelch, beta-propeller, F-box associated interaction</fullName>
    </submittedName>
</protein>
<organism evidence="2 3">
    <name type="scientific">Rosa chinensis</name>
    <name type="common">China rose</name>
    <dbReference type="NCBI Taxonomy" id="74649"/>
    <lineage>
        <taxon>Eukaryota</taxon>
        <taxon>Viridiplantae</taxon>
        <taxon>Streptophyta</taxon>
        <taxon>Embryophyta</taxon>
        <taxon>Tracheophyta</taxon>
        <taxon>Spermatophyta</taxon>
        <taxon>Magnoliopsida</taxon>
        <taxon>eudicotyledons</taxon>
        <taxon>Gunneridae</taxon>
        <taxon>Pentapetalae</taxon>
        <taxon>rosids</taxon>
        <taxon>fabids</taxon>
        <taxon>Rosales</taxon>
        <taxon>Rosaceae</taxon>
        <taxon>Rosoideae</taxon>
        <taxon>Rosoideae incertae sedis</taxon>
        <taxon>Rosa</taxon>
    </lineage>
</organism>
<dbReference type="SUPFAM" id="SSF50965">
    <property type="entry name" value="Galactose oxidase, central domain"/>
    <property type="match status" value="1"/>
</dbReference>
<dbReference type="CDD" id="cd22157">
    <property type="entry name" value="F-box_AtFBW1-like"/>
    <property type="match status" value="1"/>
</dbReference>
<dbReference type="SUPFAM" id="SSF81383">
    <property type="entry name" value="F-box domain"/>
    <property type="match status" value="1"/>
</dbReference>
<dbReference type="Proteomes" id="UP000238479">
    <property type="component" value="Chromosome 2"/>
</dbReference>
<dbReference type="PANTHER" id="PTHR31672">
    <property type="entry name" value="BNACNNG10540D PROTEIN"/>
    <property type="match status" value="1"/>
</dbReference>
<dbReference type="PANTHER" id="PTHR31672:SF13">
    <property type="entry name" value="F-BOX PROTEIN CPR30-LIKE"/>
    <property type="match status" value="1"/>
</dbReference>
<dbReference type="InterPro" id="IPR017451">
    <property type="entry name" value="F-box-assoc_interact_dom"/>
</dbReference>
<dbReference type="Gramene" id="PRQ48355">
    <property type="protein sequence ID" value="PRQ48355"/>
    <property type="gene ID" value="RchiOBHm_Chr2g0109761"/>
</dbReference>
<dbReference type="OrthoDB" id="1138369at2759"/>
<dbReference type="InterPro" id="IPR036047">
    <property type="entry name" value="F-box-like_dom_sf"/>
</dbReference>
<reference evidence="2 3" key="1">
    <citation type="journal article" date="2018" name="Nat. Genet.">
        <title>The Rosa genome provides new insights in the design of modern roses.</title>
        <authorList>
            <person name="Bendahmane M."/>
        </authorList>
    </citation>
    <scope>NUCLEOTIDE SEQUENCE [LARGE SCALE GENOMIC DNA]</scope>
    <source>
        <strain evidence="3">cv. Old Blush</strain>
    </source>
</reference>
<dbReference type="SMART" id="SM00256">
    <property type="entry name" value="FBOX"/>
    <property type="match status" value="1"/>
</dbReference>
<dbReference type="InterPro" id="IPR006527">
    <property type="entry name" value="F-box-assoc_dom_typ1"/>
</dbReference>
<accession>A0A2P6RPJ9</accession>
<dbReference type="InterPro" id="IPR001810">
    <property type="entry name" value="F-box_dom"/>
</dbReference>
<evidence type="ECO:0000313" key="3">
    <source>
        <dbReference type="Proteomes" id="UP000238479"/>
    </source>
</evidence>
<dbReference type="InterPro" id="IPR050796">
    <property type="entry name" value="SCF_F-box_component"/>
</dbReference>
<sequence length="395" mass="45677">MATMNEHLPEEITTQILYRLPLKQVIRFSCTSKRWRSIVSDPQFAKSHFTFASERRTLSHRLLLSTPSHMESLDLQTPSFVEDSCIRKPICPFKQPGRPVFTLGSCNGMVFVSLDFHDGFYIWNPSTGLFLKLPNPGFASEENKTISCLHHCGFGYVSATDDYKVVVAAPSEVNPAMPIQVFSSKSTSWKRFESPPHFSLMRWFDTIRGSLTNEALHWLDELREPELDTSRYTITAFDLDREEFREMPLPISGETLSDRSFLRGVGVVFGGCLCVSSFDGEYFQLWVMMEYDVGESWTKLFKFKNAGIHLVLPVFYTERRVVMWGCRFWDGEVDDLLIRFDHNEEEKLDRVAVCSATYWLGRNGYGPYRFEPGHCHMIQYDESLLWLHDSRAEGR</sequence>
<evidence type="ECO:0000259" key="1">
    <source>
        <dbReference type="PROSITE" id="PS50181"/>
    </source>
</evidence>
<name>A0A2P6RPJ9_ROSCH</name>
<feature type="domain" description="F-box" evidence="1">
    <location>
        <begin position="2"/>
        <end position="48"/>
    </location>
</feature>
<comment type="caution">
    <text evidence="2">The sequence shown here is derived from an EMBL/GenBank/DDBJ whole genome shotgun (WGS) entry which is preliminary data.</text>
</comment>
<dbReference type="NCBIfam" id="TIGR01640">
    <property type="entry name" value="F_box_assoc_1"/>
    <property type="match status" value="1"/>
</dbReference>
<dbReference type="PROSITE" id="PS50181">
    <property type="entry name" value="FBOX"/>
    <property type="match status" value="1"/>
</dbReference>
<proteinExistence type="predicted"/>
<dbReference type="Pfam" id="PF07734">
    <property type="entry name" value="FBA_1"/>
    <property type="match status" value="1"/>
</dbReference>
<dbReference type="EMBL" id="PDCK01000040">
    <property type="protein sequence ID" value="PRQ48355.1"/>
    <property type="molecule type" value="Genomic_DNA"/>
</dbReference>
<keyword evidence="3" id="KW-1185">Reference proteome</keyword>
<gene>
    <name evidence="2" type="ORF">RchiOBHm_Chr2g0109761</name>
</gene>